<organism evidence="1 2">
    <name type="scientific">Halomonas campaniensis</name>
    <dbReference type="NCBI Taxonomy" id="213554"/>
    <lineage>
        <taxon>Bacteria</taxon>
        <taxon>Pseudomonadati</taxon>
        <taxon>Pseudomonadota</taxon>
        <taxon>Gammaproteobacteria</taxon>
        <taxon>Oceanospirillales</taxon>
        <taxon>Halomonadaceae</taxon>
        <taxon>Halomonas</taxon>
    </lineage>
</organism>
<reference evidence="1 2" key="1">
    <citation type="submission" date="2014-08" db="EMBL/GenBank/DDBJ databases">
        <title>Draft genome sequence of a novel L-asparaginase producing marine bacterium, Halomonas campaniensis.</title>
        <authorList>
            <person name="Sundarakrishnan B."/>
            <person name="Moushumi Priya A."/>
            <person name="Raman G."/>
            <person name="Sakthivel N."/>
            <person name="Park S."/>
            <person name="Jayachandran S."/>
        </authorList>
    </citation>
    <scope>NUCLEOTIDE SEQUENCE [LARGE SCALE GENOMIC DNA]</scope>
    <source>
        <strain evidence="1 2">SK03</strain>
    </source>
</reference>
<sequence length="63" mass="7101">MFLEPCLLANLLTAHILSRRQQQVKAFMFFILVFCCHHHSKNAQIIKNSLNLASELGTTNSSA</sequence>
<keyword evidence="2" id="KW-1185">Reference proteome</keyword>
<name>A0A246RUX0_9GAMM</name>
<dbReference type="EMBL" id="JPUA01000049">
    <property type="protein sequence ID" value="OWV27746.1"/>
    <property type="molecule type" value="Genomic_DNA"/>
</dbReference>
<dbReference type="AlphaFoldDB" id="A0A246RUX0"/>
<accession>A0A246RUX0</accession>
<proteinExistence type="predicted"/>
<comment type="caution">
    <text evidence="1">The sequence shown here is derived from an EMBL/GenBank/DDBJ whole genome shotgun (WGS) entry which is preliminary data.</text>
</comment>
<dbReference type="Proteomes" id="UP000197334">
    <property type="component" value="Unassembled WGS sequence"/>
</dbReference>
<evidence type="ECO:0000313" key="2">
    <source>
        <dbReference type="Proteomes" id="UP000197334"/>
    </source>
</evidence>
<protein>
    <submittedName>
        <fullName evidence="1">Uncharacterized protein</fullName>
    </submittedName>
</protein>
<gene>
    <name evidence="1" type="ORF">JI62_21615</name>
</gene>
<evidence type="ECO:0000313" key="1">
    <source>
        <dbReference type="EMBL" id="OWV27746.1"/>
    </source>
</evidence>